<dbReference type="AlphaFoldDB" id="A6JM52"/>
<gene>
    <name evidence="1" type="ORF">rCG_55715</name>
</gene>
<evidence type="ECO:0000313" key="2">
    <source>
        <dbReference type="Proteomes" id="UP000234681"/>
    </source>
</evidence>
<name>A6JM52_RAT</name>
<reference evidence="2" key="1">
    <citation type="submission" date="2005-09" db="EMBL/GenBank/DDBJ databases">
        <authorList>
            <person name="Mural R.J."/>
            <person name="Li P.W."/>
            <person name="Adams M.D."/>
            <person name="Amanatides P.G."/>
            <person name="Baden-Tillson H."/>
            <person name="Barnstead M."/>
            <person name="Chin S.H."/>
            <person name="Dew I."/>
            <person name="Evans C.A."/>
            <person name="Ferriera S."/>
            <person name="Flanigan M."/>
            <person name="Fosler C."/>
            <person name="Glodek A."/>
            <person name="Gu Z."/>
            <person name="Holt R.A."/>
            <person name="Jennings D."/>
            <person name="Kraft C.L."/>
            <person name="Lu F."/>
            <person name="Nguyen T."/>
            <person name="Nusskern D.R."/>
            <person name="Pfannkoch C.M."/>
            <person name="Sitter C."/>
            <person name="Sutton G.G."/>
            <person name="Venter J.C."/>
            <person name="Wang Z."/>
            <person name="Woodage T."/>
            <person name="Zheng X.H."/>
            <person name="Zhong F."/>
        </authorList>
    </citation>
    <scope>NUCLEOTIDE SEQUENCE [LARGE SCALE GENOMIC DNA]</scope>
    <source>
        <strain>BN</strain>
        <strain evidence="2">Sprague-Dawley</strain>
    </source>
</reference>
<dbReference type="Proteomes" id="UP000234681">
    <property type="component" value="Chromosome 17"/>
</dbReference>
<organism evidence="1 2">
    <name type="scientific">Rattus norvegicus</name>
    <name type="common">Rat</name>
    <dbReference type="NCBI Taxonomy" id="10116"/>
    <lineage>
        <taxon>Eukaryota</taxon>
        <taxon>Metazoa</taxon>
        <taxon>Chordata</taxon>
        <taxon>Craniata</taxon>
        <taxon>Vertebrata</taxon>
        <taxon>Euteleostomi</taxon>
        <taxon>Mammalia</taxon>
        <taxon>Eutheria</taxon>
        <taxon>Euarchontoglires</taxon>
        <taxon>Glires</taxon>
        <taxon>Rodentia</taxon>
        <taxon>Myomorpha</taxon>
        <taxon>Muroidea</taxon>
        <taxon>Muridae</taxon>
        <taxon>Murinae</taxon>
        <taxon>Rattus</taxon>
    </lineage>
</organism>
<sequence length="38" mass="4426">MCWPCTLSIKSLPCDRSPNLRMLECQFSPDANRFHLKS</sequence>
<dbReference type="EMBL" id="CH473990">
    <property type="protein sequence ID" value="EDL78729.1"/>
    <property type="molecule type" value="Genomic_DNA"/>
</dbReference>
<accession>A6JM52</accession>
<proteinExistence type="predicted"/>
<protein>
    <submittedName>
        <fullName evidence="1">RCG55715</fullName>
    </submittedName>
</protein>
<evidence type="ECO:0000313" key="1">
    <source>
        <dbReference type="EMBL" id="EDL78729.1"/>
    </source>
</evidence>